<evidence type="ECO:0000313" key="12">
    <source>
        <dbReference type="Proteomes" id="UP000185511"/>
    </source>
</evidence>
<evidence type="ECO:0000256" key="3">
    <source>
        <dbReference type="ARBA" id="ARBA00022801"/>
    </source>
</evidence>
<dbReference type="SUPFAM" id="SSF52743">
    <property type="entry name" value="Subtilisin-like"/>
    <property type="match status" value="1"/>
</dbReference>
<dbReference type="PROSITE" id="PS00137">
    <property type="entry name" value="SUBTILASE_HIS"/>
    <property type="match status" value="1"/>
</dbReference>
<dbReference type="PROSITE" id="PS51892">
    <property type="entry name" value="SUBTILASE"/>
    <property type="match status" value="1"/>
</dbReference>
<feature type="active site" description="Charge relay system" evidence="5 6">
    <location>
        <position position="210"/>
    </location>
</feature>
<keyword evidence="3 6" id="KW-0378">Hydrolase</keyword>
<gene>
    <name evidence="11" type="ORF">UA74_08170</name>
</gene>
<evidence type="ECO:0000256" key="4">
    <source>
        <dbReference type="ARBA" id="ARBA00022825"/>
    </source>
</evidence>
<dbReference type="InterPro" id="IPR023827">
    <property type="entry name" value="Peptidase_S8_Asp-AS"/>
</dbReference>
<dbReference type="GO" id="GO:0004252">
    <property type="term" value="F:serine-type endopeptidase activity"/>
    <property type="evidence" value="ECO:0007669"/>
    <property type="project" value="UniProtKB-UniRule"/>
</dbReference>
<keyword evidence="9" id="KW-0732">Signal</keyword>
<dbReference type="InterPro" id="IPR050131">
    <property type="entry name" value="Peptidase_S8_subtilisin-like"/>
</dbReference>
<dbReference type="InterPro" id="IPR023828">
    <property type="entry name" value="Peptidase_S8_Ser-AS"/>
</dbReference>
<sequence length="479" mass="48841">MPLLSPAAAAVAGVALLAAGQLAAPLKMTPPADLRQPSCHDDGEAYRYLVLFEPGTPDDAAEAEIEAACGTTTVNYPEIGVAVAVSADDRFDTWFGPDRAFSAQRATATRATSTPSTRLGSQAAEQLGPDARPLDPEVRAEGWSLRQVRGDLAHRLDLGSADVLIGVLDSGIDGGHPALADAVDPGASAGCLSGAPDVSTAAWTPTNSAHGTHVAGIISSNGAGMTGVAPGVRLAAVRVVDEAGLIYPEYAVCGYLWAAEQGVDVTNNSYIIDPWHLDCEQEPGAQVATEAVRRAMGHATDAGVLAVAAAGNDAVDLLALTDRPSAGSSGRDCLPLPAGLSDVVTVSAVAADGTKARYSSYGLGVVDLAAPGGDRRHPAGIGPGRCVRSTVPGGYEDRCGTSMAAPHVAGVAALLVSQRPDASPAELRSVLRHQANPLSCPEEYDLNLDGTPDADCVGAKSYNSFYGAGLVDALRAVRN</sequence>
<evidence type="ECO:0000256" key="1">
    <source>
        <dbReference type="ARBA" id="ARBA00011073"/>
    </source>
</evidence>
<feature type="domain" description="Peptidase S8/S53" evidence="10">
    <location>
        <begin position="162"/>
        <end position="449"/>
    </location>
</feature>
<name>A0AAC9PR42_9PSEU</name>
<dbReference type="InterPro" id="IPR022398">
    <property type="entry name" value="Peptidase_S8_His-AS"/>
</dbReference>
<dbReference type="PROSITE" id="PS00136">
    <property type="entry name" value="SUBTILASE_ASP"/>
    <property type="match status" value="1"/>
</dbReference>
<dbReference type="PANTHER" id="PTHR43806:SF11">
    <property type="entry name" value="CEREVISIN-RELATED"/>
    <property type="match status" value="1"/>
</dbReference>
<evidence type="ECO:0000256" key="8">
    <source>
        <dbReference type="SAM" id="MobiDB-lite"/>
    </source>
</evidence>
<dbReference type="Proteomes" id="UP000185511">
    <property type="component" value="Chromosome"/>
</dbReference>
<protein>
    <submittedName>
        <fullName evidence="11">Subtilase family protease</fullName>
    </submittedName>
</protein>
<feature type="active site" description="Charge relay system" evidence="5 6">
    <location>
        <position position="169"/>
    </location>
</feature>
<reference evidence="12" key="1">
    <citation type="submission" date="2016-06" db="EMBL/GenBank/DDBJ databases">
        <title>Complete genome sequence of Actinoalloteichus fjordicus DSM 46855 (=ADI127-17), type strain of the new species Actinoalloteichus fjordicus.</title>
        <authorList>
            <person name="Ruckert C."/>
            <person name="Nouioui I."/>
            <person name="Willmese J."/>
            <person name="van Wezel G."/>
            <person name="Klenk H.-P."/>
            <person name="Kalinowski J."/>
            <person name="Zotchev S.B."/>
        </authorList>
    </citation>
    <scope>NUCLEOTIDE SEQUENCE [LARGE SCALE GENOMIC DNA]</scope>
    <source>
        <strain evidence="12">ADI127-7</strain>
    </source>
</reference>
<feature type="active site" description="Charge relay system" evidence="5 6">
    <location>
        <position position="402"/>
    </location>
</feature>
<proteinExistence type="inferred from homology"/>
<dbReference type="PANTHER" id="PTHR43806">
    <property type="entry name" value="PEPTIDASE S8"/>
    <property type="match status" value="1"/>
</dbReference>
<evidence type="ECO:0000256" key="7">
    <source>
        <dbReference type="RuleBase" id="RU003355"/>
    </source>
</evidence>
<feature type="chain" id="PRO_5042194525" evidence="9">
    <location>
        <begin position="24"/>
        <end position="479"/>
    </location>
</feature>
<dbReference type="Pfam" id="PF00082">
    <property type="entry name" value="Peptidase_S8"/>
    <property type="match status" value="1"/>
</dbReference>
<evidence type="ECO:0000313" key="11">
    <source>
        <dbReference type="EMBL" id="APU13700.1"/>
    </source>
</evidence>
<accession>A0AAC9PR42</accession>
<evidence type="ECO:0000256" key="9">
    <source>
        <dbReference type="SAM" id="SignalP"/>
    </source>
</evidence>
<dbReference type="RefSeq" id="WP_075764168.1">
    <property type="nucleotide sequence ID" value="NZ_CP016076.1"/>
</dbReference>
<evidence type="ECO:0000256" key="6">
    <source>
        <dbReference type="PROSITE-ProRule" id="PRU01240"/>
    </source>
</evidence>
<feature type="compositionally biased region" description="Low complexity" evidence="8">
    <location>
        <begin position="104"/>
        <end position="118"/>
    </location>
</feature>
<dbReference type="InterPro" id="IPR000209">
    <property type="entry name" value="Peptidase_S8/S53_dom"/>
</dbReference>
<dbReference type="GO" id="GO:0006508">
    <property type="term" value="P:proteolysis"/>
    <property type="evidence" value="ECO:0007669"/>
    <property type="project" value="UniProtKB-KW"/>
</dbReference>
<dbReference type="InterPro" id="IPR036852">
    <property type="entry name" value="Peptidase_S8/S53_dom_sf"/>
</dbReference>
<comment type="similarity">
    <text evidence="1 6 7">Belongs to the peptidase S8 family.</text>
</comment>
<dbReference type="AlphaFoldDB" id="A0AAC9PR42"/>
<dbReference type="PROSITE" id="PS00138">
    <property type="entry name" value="SUBTILASE_SER"/>
    <property type="match status" value="1"/>
</dbReference>
<dbReference type="InterPro" id="IPR015500">
    <property type="entry name" value="Peptidase_S8_subtilisin-rel"/>
</dbReference>
<evidence type="ECO:0000259" key="10">
    <source>
        <dbReference type="Pfam" id="PF00082"/>
    </source>
</evidence>
<feature type="region of interest" description="Disordered" evidence="8">
    <location>
        <begin position="104"/>
        <end position="134"/>
    </location>
</feature>
<dbReference type="KEGG" id="acad:UA74_08170"/>
<dbReference type="Gene3D" id="3.40.50.200">
    <property type="entry name" value="Peptidase S8/S53 domain"/>
    <property type="match status" value="1"/>
</dbReference>
<organism evidence="11 12">
    <name type="scientific">Actinoalloteichus fjordicus</name>
    <dbReference type="NCBI Taxonomy" id="1612552"/>
    <lineage>
        <taxon>Bacteria</taxon>
        <taxon>Bacillati</taxon>
        <taxon>Actinomycetota</taxon>
        <taxon>Actinomycetes</taxon>
        <taxon>Pseudonocardiales</taxon>
        <taxon>Pseudonocardiaceae</taxon>
        <taxon>Actinoalloteichus</taxon>
    </lineage>
</organism>
<evidence type="ECO:0000256" key="2">
    <source>
        <dbReference type="ARBA" id="ARBA00022670"/>
    </source>
</evidence>
<keyword evidence="2 6" id="KW-0645">Protease</keyword>
<evidence type="ECO:0000256" key="5">
    <source>
        <dbReference type="PIRSR" id="PIRSR615500-1"/>
    </source>
</evidence>
<keyword evidence="12" id="KW-1185">Reference proteome</keyword>
<dbReference type="PRINTS" id="PR00723">
    <property type="entry name" value="SUBTILISIN"/>
</dbReference>
<dbReference type="EMBL" id="CP016076">
    <property type="protein sequence ID" value="APU13700.1"/>
    <property type="molecule type" value="Genomic_DNA"/>
</dbReference>
<feature type="signal peptide" evidence="9">
    <location>
        <begin position="1"/>
        <end position="23"/>
    </location>
</feature>
<keyword evidence="4 6" id="KW-0720">Serine protease</keyword>